<dbReference type="AlphaFoldDB" id="A0A9Q3HDS6"/>
<accession>A0A9Q3HDS6</accession>
<organism evidence="1 2">
    <name type="scientific">Austropuccinia psidii MF-1</name>
    <dbReference type="NCBI Taxonomy" id="1389203"/>
    <lineage>
        <taxon>Eukaryota</taxon>
        <taxon>Fungi</taxon>
        <taxon>Dikarya</taxon>
        <taxon>Basidiomycota</taxon>
        <taxon>Pucciniomycotina</taxon>
        <taxon>Pucciniomycetes</taxon>
        <taxon>Pucciniales</taxon>
        <taxon>Sphaerophragmiaceae</taxon>
        <taxon>Austropuccinia</taxon>
    </lineage>
</organism>
<gene>
    <name evidence="1" type="ORF">O181_040861</name>
</gene>
<comment type="caution">
    <text evidence="1">The sequence shown here is derived from an EMBL/GenBank/DDBJ whole genome shotgun (WGS) entry which is preliminary data.</text>
</comment>
<dbReference type="EMBL" id="AVOT02016171">
    <property type="protein sequence ID" value="MBW0501146.1"/>
    <property type="molecule type" value="Genomic_DNA"/>
</dbReference>
<reference evidence="1" key="1">
    <citation type="submission" date="2021-03" db="EMBL/GenBank/DDBJ databases">
        <title>Draft genome sequence of rust myrtle Austropuccinia psidii MF-1, a brazilian biotype.</title>
        <authorList>
            <person name="Quecine M.C."/>
            <person name="Pachon D.M.R."/>
            <person name="Bonatelli M.L."/>
            <person name="Correr F.H."/>
            <person name="Franceschini L.M."/>
            <person name="Leite T.F."/>
            <person name="Margarido G.R.A."/>
            <person name="Almeida C.A."/>
            <person name="Ferrarezi J.A."/>
            <person name="Labate C.A."/>
        </authorList>
    </citation>
    <scope>NUCLEOTIDE SEQUENCE</scope>
    <source>
        <strain evidence="1">MF-1</strain>
    </source>
</reference>
<sequence>MAAWDLKPKTQVAMLDGGPMKKVSREPLKSLILSQVRPLRRRPMIFQLTFGEYLSKKSGIPSRASLPSVITSQSTLVR</sequence>
<keyword evidence="2" id="KW-1185">Reference proteome</keyword>
<proteinExistence type="predicted"/>
<name>A0A9Q3HDS6_9BASI</name>
<evidence type="ECO:0000313" key="2">
    <source>
        <dbReference type="Proteomes" id="UP000765509"/>
    </source>
</evidence>
<evidence type="ECO:0000313" key="1">
    <source>
        <dbReference type="EMBL" id="MBW0501146.1"/>
    </source>
</evidence>
<dbReference type="Proteomes" id="UP000765509">
    <property type="component" value="Unassembled WGS sequence"/>
</dbReference>
<protein>
    <submittedName>
        <fullName evidence="1">Uncharacterized protein</fullName>
    </submittedName>
</protein>